<reference evidence="2" key="1">
    <citation type="submission" date="2021-02" db="EMBL/GenBank/DDBJ databases">
        <authorList>
            <person name="Nowell W R."/>
        </authorList>
    </citation>
    <scope>NUCLEOTIDE SEQUENCE</scope>
    <source>
        <strain evidence="2">Ploen Becks lab</strain>
    </source>
</reference>
<evidence type="ECO:0000256" key="1">
    <source>
        <dbReference type="SAM" id="MobiDB-lite"/>
    </source>
</evidence>
<proteinExistence type="predicted"/>
<accession>A0A814H7K4</accession>
<sequence length="84" mass="8206">MGSGRSQPRNPNMSPCASGNCGVSPCSQGACGSSPCSQGACGSSPCGGGGGCGGYNNFGHCQSFPSYSGYYSGTLIGYGYGYGF</sequence>
<name>A0A814H7K4_9BILA</name>
<feature type="region of interest" description="Disordered" evidence="1">
    <location>
        <begin position="21"/>
        <end position="42"/>
    </location>
</feature>
<organism evidence="2 3">
    <name type="scientific">Brachionus calyciflorus</name>
    <dbReference type="NCBI Taxonomy" id="104777"/>
    <lineage>
        <taxon>Eukaryota</taxon>
        <taxon>Metazoa</taxon>
        <taxon>Spiralia</taxon>
        <taxon>Gnathifera</taxon>
        <taxon>Rotifera</taxon>
        <taxon>Eurotatoria</taxon>
        <taxon>Monogononta</taxon>
        <taxon>Pseudotrocha</taxon>
        <taxon>Ploima</taxon>
        <taxon>Brachionidae</taxon>
        <taxon>Brachionus</taxon>
    </lineage>
</organism>
<comment type="caution">
    <text evidence="2">The sequence shown here is derived from an EMBL/GenBank/DDBJ whole genome shotgun (WGS) entry which is preliminary data.</text>
</comment>
<dbReference type="EMBL" id="CAJNOC010004008">
    <property type="protein sequence ID" value="CAF1006225.1"/>
    <property type="molecule type" value="Genomic_DNA"/>
</dbReference>
<keyword evidence="3" id="KW-1185">Reference proteome</keyword>
<protein>
    <submittedName>
        <fullName evidence="2">Uncharacterized protein</fullName>
    </submittedName>
</protein>
<feature type="compositionally biased region" description="Low complexity" evidence="1">
    <location>
        <begin position="24"/>
        <end position="42"/>
    </location>
</feature>
<dbReference type="AlphaFoldDB" id="A0A814H7K4"/>
<dbReference type="Proteomes" id="UP000663879">
    <property type="component" value="Unassembled WGS sequence"/>
</dbReference>
<evidence type="ECO:0000313" key="2">
    <source>
        <dbReference type="EMBL" id="CAF1006225.1"/>
    </source>
</evidence>
<evidence type="ECO:0000313" key="3">
    <source>
        <dbReference type="Proteomes" id="UP000663879"/>
    </source>
</evidence>
<gene>
    <name evidence="2" type="ORF">OXX778_LOCUS16663</name>
</gene>